<dbReference type="InterPro" id="IPR022367">
    <property type="entry name" value="2-oxoacid/accept_OxRdtase_asu"/>
</dbReference>
<dbReference type="Pfam" id="PF01855">
    <property type="entry name" value="POR_N"/>
    <property type="match status" value="1"/>
</dbReference>
<dbReference type="InterPro" id="IPR033412">
    <property type="entry name" value="PFOR_II"/>
</dbReference>
<dbReference type="EMBL" id="CP146612">
    <property type="protein sequence ID" value="WWX24860.1"/>
    <property type="molecule type" value="Genomic_DNA"/>
</dbReference>
<feature type="domain" description="Pyruvate/ketoisovalerate oxidoreductase catalytic" evidence="2">
    <location>
        <begin position="13"/>
        <end position="175"/>
    </location>
</feature>
<dbReference type="CDD" id="cd07034">
    <property type="entry name" value="TPP_PYR_PFOR_IOR-alpha_like"/>
    <property type="match status" value="1"/>
</dbReference>
<dbReference type="InterPro" id="IPR002880">
    <property type="entry name" value="Pyrv_Fd/Flavodoxin_OxRdtase_N"/>
</dbReference>
<dbReference type="SUPFAM" id="SSF53323">
    <property type="entry name" value="Pyruvate-ferredoxin oxidoreductase, PFOR, domain III"/>
    <property type="match status" value="1"/>
</dbReference>
<gene>
    <name evidence="5" type="ORF">V8247_06240</name>
</gene>
<dbReference type="Gene3D" id="3.40.50.920">
    <property type="match status" value="1"/>
</dbReference>
<dbReference type="Pfam" id="PF01558">
    <property type="entry name" value="POR"/>
    <property type="match status" value="1"/>
</dbReference>
<dbReference type="Gene3D" id="3.40.50.970">
    <property type="match status" value="1"/>
</dbReference>
<dbReference type="RefSeq" id="WP_338736982.1">
    <property type="nucleotide sequence ID" value="NZ_CP146612.1"/>
</dbReference>
<protein>
    <submittedName>
        <fullName evidence="5">2-oxoacid:acceptor oxidoreductase subunit alpha</fullName>
    </submittedName>
</protein>
<name>A0ABZ2J1R3_9CHLR</name>
<evidence type="ECO:0000259" key="2">
    <source>
        <dbReference type="Pfam" id="PF01558"/>
    </source>
</evidence>
<dbReference type="Proteomes" id="UP001375370">
    <property type="component" value="Chromosome"/>
</dbReference>
<evidence type="ECO:0000259" key="3">
    <source>
        <dbReference type="Pfam" id="PF01855"/>
    </source>
</evidence>
<dbReference type="Gene3D" id="3.40.920.10">
    <property type="entry name" value="Pyruvate-ferredoxin oxidoreductase, PFOR, domain III"/>
    <property type="match status" value="1"/>
</dbReference>
<dbReference type="PANTHER" id="PTHR32154">
    <property type="entry name" value="PYRUVATE-FLAVODOXIN OXIDOREDUCTASE-RELATED"/>
    <property type="match status" value="1"/>
</dbReference>
<feature type="domain" description="Pyruvate:ferredoxin oxidoreductase core" evidence="4">
    <location>
        <begin position="473"/>
        <end position="549"/>
    </location>
</feature>
<keyword evidence="6" id="KW-1185">Reference proteome</keyword>
<reference evidence="5 6" key="1">
    <citation type="submission" date="2024-03" db="EMBL/GenBank/DDBJ databases">
        <title>A Dehalogenimonas Isolated from Estuarine Sediments Dihaloeliminates Chlorinated Alkanes.</title>
        <authorList>
            <person name="Yang Y."/>
            <person name="Wang H."/>
        </authorList>
    </citation>
    <scope>NUCLEOTIDE SEQUENCE [LARGE SCALE GENOMIC DNA]</scope>
    <source>
        <strain evidence="5 6">W</strain>
    </source>
</reference>
<organism evidence="5 6">
    <name type="scientific">Candidatus Dehalogenimonas loeffleri</name>
    <dbReference type="NCBI Taxonomy" id="3127115"/>
    <lineage>
        <taxon>Bacteria</taxon>
        <taxon>Bacillati</taxon>
        <taxon>Chloroflexota</taxon>
        <taxon>Dehalococcoidia</taxon>
        <taxon>Dehalococcoidales</taxon>
        <taxon>Dehalococcoidaceae</taxon>
        <taxon>Dehalogenimonas</taxon>
    </lineage>
</organism>
<feature type="domain" description="Pyruvate flavodoxin/ferredoxin oxidoreductase pyrimidine binding" evidence="3">
    <location>
        <begin position="209"/>
        <end position="444"/>
    </location>
</feature>
<dbReference type="InterPro" id="IPR009014">
    <property type="entry name" value="Transketo_C/PFOR_II"/>
</dbReference>
<sequence>MPVDLNILIGGEAGQGVVSVGAVLGRVMLRGGYEVFTDQDFESRIRGGHSFARVRVADRPVQSPREDTDMVLALNAESVLLHQAELTPGGVLIYDGHQTEVKPAGELNCLDIPIADIAVAAAGSLKMANTVATAAALGLLEYDFSLLSEVLEHEYGRHGQQVVEANIKAARAGYDYAAAHRPKGYAFPLKAGKPSGKLLLTGNEAVALGALAAGCRFVAGYPMTPSTPILEYLADKGREFGVPVIQSEDEIAAINMAVGAGYAGARAMTATSGGGFSLMTEGLALAGMTETPVVIVLGQRAGPATGLPTRTEQAELNYAIHAGHGEFPRAVLAPANAEEAFWLTVKAFNLAEKYQTPVIVLTDHQMADSYYTVAPFDLEAVTIERGEWLSQTEADRQGREHKRYAYTESGVSPRALPGIHQALVAADSDEHSEAGHIIEDAATRRLMVGKRLKKLTGLAAEINKPVLSRQPQADYTFISWGSGFGPVAEAVEILNGAGGKISHLHLAELWPFPASEVAAMLDGGGKPVVIESNATGQLVRLIQAETGINADIRINRFDGRPLSAAYILNQFQPEGAS</sequence>
<dbReference type="NCBIfam" id="TIGR03710">
    <property type="entry name" value="OAFO_sf"/>
    <property type="match status" value="1"/>
</dbReference>
<dbReference type="PANTHER" id="PTHR32154:SF20">
    <property type="entry name" value="2-OXOGLUTARATE OXIDOREDUCTASE SUBUNIT KORA"/>
    <property type="match status" value="1"/>
</dbReference>
<evidence type="ECO:0000259" key="4">
    <source>
        <dbReference type="Pfam" id="PF17147"/>
    </source>
</evidence>
<evidence type="ECO:0000256" key="1">
    <source>
        <dbReference type="ARBA" id="ARBA00023002"/>
    </source>
</evidence>
<dbReference type="InterPro" id="IPR019752">
    <property type="entry name" value="Pyrv/ketoisovalerate_OxRed_cat"/>
</dbReference>
<evidence type="ECO:0000313" key="6">
    <source>
        <dbReference type="Proteomes" id="UP001375370"/>
    </source>
</evidence>
<keyword evidence="1" id="KW-0560">Oxidoreductase</keyword>
<proteinExistence type="predicted"/>
<evidence type="ECO:0000313" key="5">
    <source>
        <dbReference type="EMBL" id="WWX24860.1"/>
    </source>
</evidence>
<dbReference type="InterPro" id="IPR002869">
    <property type="entry name" value="Pyrv_flavodox_OxRed_cen"/>
</dbReference>
<dbReference type="InterPro" id="IPR029061">
    <property type="entry name" value="THDP-binding"/>
</dbReference>
<accession>A0ABZ2J1R3</accession>
<dbReference type="InterPro" id="IPR050722">
    <property type="entry name" value="Pyruvate:ferred/Flavod_OxRd"/>
</dbReference>
<dbReference type="Pfam" id="PF17147">
    <property type="entry name" value="PFOR_II"/>
    <property type="match status" value="1"/>
</dbReference>
<dbReference type="SUPFAM" id="SSF52922">
    <property type="entry name" value="TK C-terminal domain-like"/>
    <property type="match status" value="1"/>
</dbReference>
<dbReference type="SUPFAM" id="SSF52518">
    <property type="entry name" value="Thiamin diphosphate-binding fold (THDP-binding)"/>
    <property type="match status" value="1"/>
</dbReference>